<feature type="domain" description="ABC transmembrane type-1" evidence="9">
    <location>
        <begin position="207"/>
        <end position="413"/>
    </location>
</feature>
<evidence type="ECO:0000313" key="10">
    <source>
        <dbReference type="EMBL" id="MFC3682915.1"/>
    </source>
</evidence>
<dbReference type="EMBL" id="JBHRXX010000002">
    <property type="protein sequence ID" value="MFC3682915.1"/>
    <property type="molecule type" value="Genomic_DNA"/>
</dbReference>
<evidence type="ECO:0000313" key="11">
    <source>
        <dbReference type="Proteomes" id="UP001595729"/>
    </source>
</evidence>
<dbReference type="SUPFAM" id="SSF161098">
    <property type="entry name" value="MetI-like"/>
    <property type="match status" value="1"/>
</dbReference>
<comment type="similarity">
    <text evidence="2">Belongs to the binding-protein-dependent transport system permease family. CysTW subfamily.</text>
</comment>
<organism evidence="10 11">
    <name type="scientific">Hydrogenophaga luteola</name>
    <dbReference type="NCBI Taxonomy" id="1591122"/>
    <lineage>
        <taxon>Bacteria</taxon>
        <taxon>Pseudomonadati</taxon>
        <taxon>Pseudomonadota</taxon>
        <taxon>Betaproteobacteria</taxon>
        <taxon>Burkholderiales</taxon>
        <taxon>Comamonadaceae</taxon>
        <taxon>Hydrogenophaga</taxon>
    </lineage>
</organism>
<dbReference type="CDD" id="cd06261">
    <property type="entry name" value="TM_PBP2"/>
    <property type="match status" value="1"/>
</dbReference>
<feature type="transmembrane region" description="Helical" evidence="8">
    <location>
        <begin position="397"/>
        <end position="419"/>
    </location>
</feature>
<keyword evidence="3 8" id="KW-0813">Transport</keyword>
<gene>
    <name evidence="10" type="ORF">ACFOPI_04875</name>
</gene>
<name>A0ABV7W053_9BURK</name>
<evidence type="ECO:0000256" key="6">
    <source>
        <dbReference type="ARBA" id="ARBA00022989"/>
    </source>
</evidence>
<feature type="transmembrane region" description="Helical" evidence="8">
    <location>
        <begin position="336"/>
        <end position="365"/>
    </location>
</feature>
<evidence type="ECO:0000256" key="7">
    <source>
        <dbReference type="ARBA" id="ARBA00023136"/>
    </source>
</evidence>
<reference evidence="11" key="1">
    <citation type="journal article" date="2019" name="Int. J. Syst. Evol. Microbiol.">
        <title>The Global Catalogue of Microorganisms (GCM) 10K type strain sequencing project: providing services to taxonomists for standard genome sequencing and annotation.</title>
        <authorList>
            <consortium name="The Broad Institute Genomics Platform"/>
            <consortium name="The Broad Institute Genome Sequencing Center for Infectious Disease"/>
            <person name="Wu L."/>
            <person name="Ma J."/>
        </authorList>
    </citation>
    <scope>NUCLEOTIDE SEQUENCE [LARGE SCALE GENOMIC DNA]</scope>
    <source>
        <strain evidence="11">KCTC 42501</strain>
    </source>
</reference>
<dbReference type="PROSITE" id="PS50928">
    <property type="entry name" value="ABC_TM1"/>
    <property type="match status" value="1"/>
</dbReference>
<dbReference type="PANTHER" id="PTHR42929">
    <property type="entry name" value="INNER MEMBRANE ABC TRANSPORTER PERMEASE PROTEIN YDCU-RELATED-RELATED"/>
    <property type="match status" value="1"/>
</dbReference>
<proteinExistence type="inferred from homology"/>
<dbReference type="Gene3D" id="1.10.3720.10">
    <property type="entry name" value="MetI-like"/>
    <property type="match status" value="1"/>
</dbReference>
<keyword evidence="11" id="KW-1185">Reference proteome</keyword>
<sequence>MSASNVTQAPTAITRPPSATLLKNATHQADSRQRRVSLFLIAPLLLYGTVFFLLPLAMMVFRAIDNPEVRDALPRTVTTLQDWSSEGGLLPSDEAYAALSADLAEGQGTRVVGELARRMNYEIGGYRTLVMKTSRALSEQAPPAATAKAWLIDTDERWGELTYWSAIKRASTPLTSHYLLAALDLRQDDSGDIVRAEPDQRIYLDILRRTLVIASGVTLTCLLLGYPLAALLVKASRPVAYVITLAIMLPFWTSLLARTTAWIVVLQENGLVNGLLLAAGLVDEPLTLIFNSTGLYIVMVHILLPFTVLPIYNSLKAIPPHLMRASSSLGAHPLRGFFAVYLPLSLPGVAAGGLLTFIVAAGYYITPSLVGSAREQMLGYFVAFYANNTVNWGMASALGLVLLSCIMSVYLIAASTLGVKQLAGIK</sequence>
<keyword evidence="6 8" id="KW-1133">Transmembrane helix</keyword>
<keyword evidence="4" id="KW-1003">Cell membrane</keyword>
<dbReference type="InterPro" id="IPR000515">
    <property type="entry name" value="MetI-like"/>
</dbReference>
<keyword evidence="5 8" id="KW-0812">Transmembrane</keyword>
<keyword evidence="7 8" id="KW-0472">Membrane</keyword>
<feature type="transmembrane region" description="Helical" evidence="8">
    <location>
        <begin position="38"/>
        <end position="61"/>
    </location>
</feature>
<evidence type="ECO:0000256" key="5">
    <source>
        <dbReference type="ARBA" id="ARBA00022692"/>
    </source>
</evidence>
<feature type="transmembrane region" description="Helical" evidence="8">
    <location>
        <begin position="264"/>
        <end position="282"/>
    </location>
</feature>
<protein>
    <submittedName>
        <fullName evidence="10">ABC transporter permease</fullName>
    </submittedName>
</protein>
<dbReference type="Pfam" id="PF00528">
    <property type="entry name" value="BPD_transp_1"/>
    <property type="match status" value="1"/>
</dbReference>
<evidence type="ECO:0000256" key="4">
    <source>
        <dbReference type="ARBA" id="ARBA00022475"/>
    </source>
</evidence>
<dbReference type="PANTHER" id="PTHR42929:SF5">
    <property type="entry name" value="ABC TRANSPORTER PERMEASE PROTEIN"/>
    <property type="match status" value="1"/>
</dbReference>
<evidence type="ECO:0000256" key="1">
    <source>
        <dbReference type="ARBA" id="ARBA00004651"/>
    </source>
</evidence>
<evidence type="ECO:0000256" key="2">
    <source>
        <dbReference type="ARBA" id="ARBA00007069"/>
    </source>
</evidence>
<evidence type="ECO:0000256" key="8">
    <source>
        <dbReference type="RuleBase" id="RU363032"/>
    </source>
</evidence>
<dbReference type="Proteomes" id="UP001595729">
    <property type="component" value="Unassembled WGS sequence"/>
</dbReference>
<accession>A0ABV7W053</accession>
<evidence type="ECO:0000256" key="3">
    <source>
        <dbReference type="ARBA" id="ARBA00022448"/>
    </source>
</evidence>
<feature type="transmembrane region" description="Helical" evidence="8">
    <location>
        <begin position="294"/>
        <end position="315"/>
    </location>
</feature>
<comment type="subcellular location">
    <subcellularLocation>
        <location evidence="1 8">Cell membrane</location>
        <topology evidence="1 8">Multi-pass membrane protein</topology>
    </subcellularLocation>
</comment>
<comment type="caution">
    <text evidence="10">The sequence shown here is derived from an EMBL/GenBank/DDBJ whole genome shotgun (WGS) entry which is preliminary data.</text>
</comment>
<dbReference type="InterPro" id="IPR035906">
    <property type="entry name" value="MetI-like_sf"/>
</dbReference>
<feature type="transmembrane region" description="Helical" evidence="8">
    <location>
        <begin position="211"/>
        <end position="233"/>
    </location>
</feature>
<feature type="transmembrane region" description="Helical" evidence="8">
    <location>
        <begin position="239"/>
        <end position="257"/>
    </location>
</feature>
<evidence type="ECO:0000259" key="9">
    <source>
        <dbReference type="PROSITE" id="PS50928"/>
    </source>
</evidence>